<dbReference type="SUPFAM" id="SSF52799">
    <property type="entry name" value="(Phosphotyrosine protein) phosphatases II"/>
    <property type="match status" value="1"/>
</dbReference>
<dbReference type="PANTHER" id="PTHR47100">
    <property type="entry name" value="DUAL SPECIFICITY PROTEIN PHOSPHATASE PHS1"/>
    <property type="match status" value="1"/>
</dbReference>
<dbReference type="Pfam" id="PF00782">
    <property type="entry name" value="DSPc"/>
    <property type="match status" value="1"/>
</dbReference>
<dbReference type="InterPro" id="IPR000387">
    <property type="entry name" value="Tyr_Pase_dom"/>
</dbReference>
<dbReference type="Pfam" id="PF09192">
    <property type="entry name" value="Act-Frag_cataly"/>
    <property type="match status" value="1"/>
</dbReference>
<dbReference type="SUPFAM" id="SSF56112">
    <property type="entry name" value="Protein kinase-like (PK-like)"/>
    <property type="match status" value="1"/>
</dbReference>
<dbReference type="SMART" id="SM00195">
    <property type="entry name" value="DSPc"/>
    <property type="match status" value="1"/>
</dbReference>
<keyword evidence="7" id="KW-1185">Reference proteome</keyword>
<dbReference type="PROSITE" id="PS50054">
    <property type="entry name" value="TYR_PHOSPHATASE_DUAL"/>
    <property type="match status" value="1"/>
</dbReference>
<evidence type="ECO:0000256" key="1">
    <source>
        <dbReference type="ARBA" id="ARBA00022801"/>
    </source>
</evidence>
<evidence type="ECO:0000259" key="5">
    <source>
        <dbReference type="PROSITE" id="PS50056"/>
    </source>
</evidence>
<dbReference type="InterPro" id="IPR035010">
    <property type="entry name" value="PHS1"/>
</dbReference>
<dbReference type="Proteomes" id="UP000682877">
    <property type="component" value="Chromosome 6"/>
</dbReference>
<evidence type="ECO:0000259" key="4">
    <source>
        <dbReference type="PROSITE" id="PS50054"/>
    </source>
</evidence>
<dbReference type="GO" id="GO:0009737">
    <property type="term" value="P:response to abscisic acid"/>
    <property type="evidence" value="ECO:0007669"/>
    <property type="project" value="InterPro"/>
</dbReference>
<dbReference type="GO" id="GO:0004721">
    <property type="term" value="F:phosphoprotein phosphatase activity"/>
    <property type="evidence" value="ECO:0007669"/>
    <property type="project" value="UniProtKB-KW"/>
</dbReference>
<dbReference type="PROSITE" id="PS50056">
    <property type="entry name" value="TYR_PHOSPHATASE_2"/>
    <property type="match status" value="1"/>
</dbReference>
<feature type="domain" description="Tyrosine-protein phosphatase" evidence="4">
    <location>
        <begin position="703"/>
        <end position="848"/>
    </location>
</feature>
<dbReference type="InterPro" id="IPR036940">
    <property type="entry name" value="PI3/4_kinase_cat_sf"/>
</dbReference>
<name>A0A8S2ARL2_ARAAE</name>
<reference evidence="6" key="1">
    <citation type="submission" date="2021-01" db="EMBL/GenBank/DDBJ databases">
        <authorList>
            <person name="Bezrukov I."/>
        </authorList>
    </citation>
    <scope>NUCLEOTIDE SEQUENCE</scope>
</reference>
<evidence type="ECO:0000313" key="7">
    <source>
        <dbReference type="Proteomes" id="UP000682877"/>
    </source>
</evidence>
<dbReference type="CDD" id="cd14498">
    <property type="entry name" value="DSP"/>
    <property type="match status" value="1"/>
</dbReference>
<proteinExistence type="predicted"/>
<dbReference type="PROSITE" id="PS00383">
    <property type="entry name" value="TYR_PHOSPHATASE_1"/>
    <property type="match status" value="1"/>
</dbReference>
<dbReference type="AlphaFoldDB" id="A0A8S2ARL2"/>
<feature type="compositionally biased region" description="Basic and acidic residues" evidence="3">
    <location>
        <begin position="591"/>
        <end position="606"/>
    </location>
</feature>
<dbReference type="EMBL" id="LR999456">
    <property type="protein sequence ID" value="CAE6117141.1"/>
    <property type="molecule type" value="Genomic_DNA"/>
</dbReference>
<dbReference type="FunFam" id="3.90.190.10:FF:000148">
    <property type="entry name" value="Dual specificity protein phosphatase PHS1"/>
    <property type="match status" value="1"/>
</dbReference>
<evidence type="ECO:0000313" key="6">
    <source>
        <dbReference type="EMBL" id="CAE6117141.1"/>
    </source>
</evidence>
<feature type="region of interest" description="Disordered" evidence="3">
    <location>
        <begin position="543"/>
        <end position="619"/>
    </location>
</feature>
<sequence length="1056" mass="119131">MADPEKKRDQSFSQEKDDEKYLYLGHDEHESPLPLTVTSRVLYMLGDIASGPAHRFTQWLDLVRKRSATYGSSGFPHRLHRIDDMVTSAGEGNIDPKSPPSNQSSEISLWERLGKASTVDIESNCFSWNMLSSLHHTEHSSSTDHSEEDQSKPLEVTVNSGGVVFFALFNSSSSEDASRKEEAAVIKFASSRMATQSERLGYEFSKWLGVQIPQARVIHSCNPEWTLIKEATEKAQAKATSEGDEVGEMTCSELLEALELSRCLLLMSYVHGCPMLESMSSFETEEKAERAAAALGRILVLDLVIRNEDRLPCRQLRWRGNPANLLLTDRILSSTKHLECSFEEAFDSAIKRYHPKDYRSIQRERRASSVDSRSRLSISDQMLVSQSSGFSDITESPKSYDTGLMSPMSDRSVAADFHLVAIDSGVPRRPPAGKRASDQEIYPRLVELLLNSSQYSSNLLHEITEGNLGYPQAEDGEETSNVRSVVTPVVREFRNGFRAGLRDLQEFHIFLVTLHQKLDVLLRAFFSMMDKTMCADFDREDFSVPESPSQTHGHEVNHYPSPSKDRVHSDNSSDHSESDMQKSVPRTPNSENKEDASSPKSRESWHGRSNKGGESLSSQRLASKLRDFHKFAKVDAESNKELDQWNETLRNEVMKLCQENGFNTGFFEGSDNNSCTDAYELKVRLEHILERISLICKAANTEKPSMIQDNLFIGGGLAARSIYTLQHLGITHILCLCANEIGQSDTQYPDLFKYQNFSITDEEDSKIESIFQEALDFIKHGEETGGKILVHCFEGRSRSATVVLAYLMLQKNLTLLEAWGKLRKVHRRAQPNDGFARILINLDKKCHGKVSMEWRQRKPTMKVCPVCGKNAGLSSSSLKLHLQKSHRKLSSGSVDSAMNMEIQKALEALKLSTGRGSSASPNSFQSHPESLTMPSILESHIVFSSIVKRKTFKELRVMGHIDLLFAQNVVQCLPNLKVLSLRCNEINRDALLEIMDKLESLEAIMEKASKLKRFVTCMEHKTCVMCQRTDKDEGIMRWYMYEEGLWLAYEVSSLHL</sequence>
<keyword evidence="1" id="KW-0378">Hydrolase</keyword>
<dbReference type="InterPro" id="IPR015275">
    <property type="entry name" value="Actin-fragmin_kin_cat_dom"/>
</dbReference>
<keyword evidence="2" id="KW-0904">Protein phosphatase</keyword>
<dbReference type="Gene3D" id="1.10.1070.11">
    <property type="entry name" value="Phosphatidylinositol 3-/4-kinase, catalytic domain"/>
    <property type="match status" value="1"/>
</dbReference>
<dbReference type="InterPro" id="IPR020422">
    <property type="entry name" value="TYR_PHOSPHATASE_DUAL_dom"/>
</dbReference>
<dbReference type="PANTHER" id="PTHR47100:SF5">
    <property type="entry name" value="DUAL SPECIFICITY PROTEIN PHOSPHATASE PHS1"/>
    <property type="match status" value="1"/>
</dbReference>
<feature type="domain" description="Tyrosine specific protein phosphatases" evidence="5">
    <location>
        <begin position="768"/>
        <end position="824"/>
    </location>
</feature>
<evidence type="ECO:0000256" key="3">
    <source>
        <dbReference type="SAM" id="MobiDB-lite"/>
    </source>
</evidence>
<feature type="region of interest" description="Disordered" evidence="3">
    <location>
        <begin position="1"/>
        <end position="20"/>
    </location>
</feature>
<evidence type="ECO:0000256" key="2">
    <source>
        <dbReference type="ARBA" id="ARBA00022912"/>
    </source>
</evidence>
<gene>
    <name evidence="6" type="ORF">AARE701A_LOCUS15969</name>
</gene>
<dbReference type="Gene3D" id="3.90.190.10">
    <property type="entry name" value="Protein tyrosine phosphatase superfamily"/>
    <property type="match status" value="1"/>
</dbReference>
<dbReference type="InterPro" id="IPR011009">
    <property type="entry name" value="Kinase-like_dom_sf"/>
</dbReference>
<feature type="compositionally biased region" description="Basic and acidic residues" evidence="3">
    <location>
        <begin position="552"/>
        <end position="580"/>
    </location>
</feature>
<protein>
    <submittedName>
        <fullName evidence="6">Uncharacterized protein</fullName>
    </submittedName>
</protein>
<dbReference type="CDD" id="cd05124">
    <property type="entry name" value="AFK"/>
    <property type="match status" value="1"/>
</dbReference>
<dbReference type="InterPro" id="IPR029021">
    <property type="entry name" value="Prot-tyrosine_phosphatase-like"/>
</dbReference>
<dbReference type="InterPro" id="IPR016130">
    <property type="entry name" value="Tyr_Pase_AS"/>
</dbReference>
<organism evidence="6 7">
    <name type="scientific">Arabidopsis arenosa</name>
    <name type="common">Sand rock-cress</name>
    <name type="synonym">Cardaminopsis arenosa</name>
    <dbReference type="NCBI Taxonomy" id="38785"/>
    <lineage>
        <taxon>Eukaryota</taxon>
        <taxon>Viridiplantae</taxon>
        <taxon>Streptophyta</taxon>
        <taxon>Embryophyta</taxon>
        <taxon>Tracheophyta</taxon>
        <taxon>Spermatophyta</taxon>
        <taxon>Magnoliopsida</taxon>
        <taxon>eudicotyledons</taxon>
        <taxon>Gunneridae</taxon>
        <taxon>Pentapetalae</taxon>
        <taxon>rosids</taxon>
        <taxon>malvids</taxon>
        <taxon>Brassicales</taxon>
        <taxon>Brassicaceae</taxon>
        <taxon>Camelineae</taxon>
        <taxon>Arabidopsis</taxon>
    </lineage>
</organism>
<dbReference type="GO" id="GO:0043622">
    <property type="term" value="P:cortical microtubule organization"/>
    <property type="evidence" value="ECO:0007669"/>
    <property type="project" value="InterPro"/>
</dbReference>
<accession>A0A8S2ARL2</accession>
<dbReference type="InterPro" id="IPR000340">
    <property type="entry name" value="Dual-sp_phosphatase_cat-dom"/>
</dbReference>